<evidence type="ECO:0000259" key="2">
    <source>
        <dbReference type="Pfam" id="PF13529"/>
    </source>
</evidence>
<dbReference type="GO" id="GO:0016052">
    <property type="term" value="P:carbohydrate catabolic process"/>
    <property type="evidence" value="ECO:0007669"/>
    <property type="project" value="TreeGrafter"/>
</dbReference>
<dbReference type="EMBL" id="CADDAV010000010">
    <property type="protein sequence ID" value="CAB0594626.1"/>
    <property type="molecule type" value="Genomic_DNA"/>
</dbReference>
<organism evidence="3 4">
    <name type="scientific">Corynebacterium diphtheriae</name>
    <dbReference type="NCBI Taxonomy" id="1717"/>
    <lineage>
        <taxon>Bacteria</taxon>
        <taxon>Bacillati</taxon>
        <taxon>Actinomycetota</taxon>
        <taxon>Actinomycetes</taxon>
        <taxon>Mycobacteriales</taxon>
        <taxon>Corynebacteriaceae</taxon>
        <taxon>Corynebacterium</taxon>
    </lineage>
</organism>
<dbReference type="Gene3D" id="3.20.20.80">
    <property type="entry name" value="Glycosidases"/>
    <property type="match status" value="1"/>
</dbReference>
<sequence>MTLFGIDVSEHQSGMNLLRAVRESDLSFVIMRTNDGDYRDRCYRSHVDDARRSTAALAAYTYLRNPSEGSALKAQVDTALSVMGDRWRLPIWLDCETNAGLTMGHIREVKRLFEAAGITVLGVYSYWPWWQQHGGDTTEFTHLWGAAYPRTSTLPHTELYGGDRHPQWDKSMGGRRVELWQYASSALVSSWVRGVDANAFRGDVTRLQALFDSRKESVVEKVLDYPRSQITQDTGYFCGPASTQTVVAAATGKMIPESELAGKLGTTINGTDYIGQFPAVLNALVEGGEYTHRDVGAYPNEEAKNVIWGEITNSINAGRGVIANIVAPPSNYPKAVPPSTISPTYAGGTVYHYIAVMGYSDAGGRRLWIADSGFYPYGYWIGFDQFCTLIVPKGYAYSKTKIRIKQEKHMDIDLQKLTFEQLAGAGRDNKGNPTFNGWDMESLKGIAEKKLAEKGSLTLVEMLVMVFFAQLEQSEAIKRINAQLEGK</sequence>
<dbReference type="InterPro" id="IPR017853">
    <property type="entry name" value="GH"/>
</dbReference>
<evidence type="ECO:0000313" key="4">
    <source>
        <dbReference type="Proteomes" id="UP000480222"/>
    </source>
</evidence>
<accession>A0A811G0C3</accession>
<dbReference type="SUPFAM" id="SSF51445">
    <property type="entry name" value="(Trans)glycosidases"/>
    <property type="match status" value="1"/>
</dbReference>
<gene>
    <name evidence="3" type="ORF">CIP107547_00930</name>
</gene>
<evidence type="ECO:0000313" key="3">
    <source>
        <dbReference type="EMBL" id="CAB0594626.1"/>
    </source>
</evidence>
<feature type="domain" description="Peptidase C39-like" evidence="2">
    <location>
        <begin position="229"/>
        <end position="372"/>
    </location>
</feature>
<dbReference type="GO" id="GO:0003796">
    <property type="term" value="F:lysozyme activity"/>
    <property type="evidence" value="ECO:0007669"/>
    <property type="project" value="InterPro"/>
</dbReference>
<dbReference type="PANTHER" id="PTHR34135:SF2">
    <property type="entry name" value="LYSOZYME"/>
    <property type="match status" value="1"/>
</dbReference>
<dbReference type="InterPro" id="IPR002053">
    <property type="entry name" value="Glyco_hydro_25"/>
</dbReference>
<protein>
    <recommendedName>
        <fullName evidence="2">Peptidase C39-like domain-containing protein</fullName>
    </recommendedName>
</protein>
<proteinExistence type="inferred from homology"/>
<name>A0A811G0C3_CORDP</name>
<dbReference type="PROSITE" id="PS51904">
    <property type="entry name" value="GLYCOSYL_HYDROL_F25_2"/>
    <property type="match status" value="1"/>
</dbReference>
<dbReference type="Pfam" id="PF13529">
    <property type="entry name" value="Peptidase_C39_2"/>
    <property type="match status" value="1"/>
</dbReference>
<dbReference type="GO" id="GO:0009253">
    <property type="term" value="P:peptidoglycan catabolic process"/>
    <property type="evidence" value="ECO:0007669"/>
    <property type="project" value="InterPro"/>
</dbReference>
<comment type="caution">
    <text evidence="3">The sequence shown here is derived from an EMBL/GenBank/DDBJ whole genome shotgun (WGS) entry which is preliminary data.</text>
</comment>
<dbReference type="PANTHER" id="PTHR34135">
    <property type="entry name" value="LYSOZYME"/>
    <property type="match status" value="1"/>
</dbReference>
<comment type="similarity">
    <text evidence="1">Belongs to the glycosyl hydrolase 25 family.</text>
</comment>
<dbReference type="Proteomes" id="UP000480222">
    <property type="component" value="Unassembled WGS sequence"/>
</dbReference>
<evidence type="ECO:0000256" key="1">
    <source>
        <dbReference type="ARBA" id="ARBA00010646"/>
    </source>
</evidence>
<dbReference type="InterPro" id="IPR039564">
    <property type="entry name" value="Peptidase_C39-like"/>
</dbReference>
<dbReference type="GO" id="GO:0016998">
    <property type="term" value="P:cell wall macromolecule catabolic process"/>
    <property type="evidence" value="ECO:0007669"/>
    <property type="project" value="InterPro"/>
</dbReference>
<dbReference type="Pfam" id="PF01183">
    <property type="entry name" value="Glyco_hydro_25"/>
    <property type="match status" value="1"/>
</dbReference>
<reference evidence="3 4" key="1">
    <citation type="submission" date="2020-02" db="EMBL/GenBank/DDBJ databases">
        <authorList>
            <person name="Brisse S."/>
        </authorList>
    </citation>
    <scope>NUCLEOTIDE SEQUENCE [LARGE SCALE GENOMIC DNA]</scope>
    <source>
        <strain evidence="3">CIP107547</strain>
    </source>
</reference>
<dbReference type="AlphaFoldDB" id="A0A811G0C3"/>
<dbReference type="RefSeq" id="WP_088263238.1">
    <property type="nucleotide sequence ID" value="NZ_MSIH01000003.1"/>
</dbReference>